<dbReference type="PROSITE" id="PS01043">
    <property type="entry name" value="TRANSPOSASE_IS30"/>
    <property type="match status" value="1"/>
</dbReference>
<sequence>MIGVVTVRKRTVLTDEERENIALERAKGRSCRLIGELLGRHNSVVSREVGTNVGADGVYRAIGAIARSAACRKRPKPRKLETKRDLHDAVNEGLGKKWSPQQISGSLTDLFPGDMSMRVSHETIYQTLFLQAKGELRTQLALALCAGRTRRIVPPRPVAARGRIAGMVNISERPKEADDRAVPGFWEGDLILGKGSKSQIATLVERQTRFVMLARIPYDRSAERVAYLLAAKMETLPGFLRDSLTWDQGKELSSHEKFTVKSGMPVYFCDPRSPWQRGANENTNGLLRQYFPKETDLSGYSQAELDAVAAELNDRPRQTLGWKSPRYKLDELLLGASDASTT</sequence>
<dbReference type="GO" id="GO:0015074">
    <property type="term" value="P:DNA integration"/>
    <property type="evidence" value="ECO:0007669"/>
    <property type="project" value="InterPro"/>
</dbReference>
<dbReference type="EMBL" id="JANYMP010000009">
    <property type="protein sequence ID" value="MCS7479121.1"/>
    <property type="molecule type" value="Genomic_DNA"/>
</dbReference>
<comment type="function">
    <text evidence="1">Required for the transposition of the insertion element.</text>
</comment>
<dbReference type="InterPro" id="IPR001584">
    <property type="entry name" value="Integrase_cat-core"/>
</dbReference>
<reference evidence="7" key="1">
    <citation type="submission" date="2022-08" db="EMBL/GenBank/DDBJ databases">
        <authorList>
            <person name="Tistechok S."/>
            <person name="Samborskyy M."/>
            <person name="Roman I."/>
        </authorList>
    </citation>
    <scope>NUCLEOTIDE SEQUENCE</scope>
    <source>
        <strain evidence="7">DSM 103496</strain>
    </source>
</reference>
<dbReference type="SUPFAM" id="SSF53098">
    <property type="entry name" value="Ribonuclease H-like"/>
    <property type="match status" value="1"/>
</dbReference>
<feature type="domain" description="Integrase catalytic" evidence="6">
    <location>
        <begin position="170"/>
        <end position="333"/>
    </location>
</feature>
<dbReference type="PANTHER" id="PTHR10948:SF23">
    <property type="entry name" value="TRANSPOSASE INSI FOR INSERTION SEQUENCE ELEMENT IS30A-RELATED"/>
    <property type="match status" value="1"/>
</dbReference>
<evidence type="ECO:0000313" key="7">
    <source>
        <dbReference type="EMBL" id="MCS7479121.1"/>
    </source>
</evidence>
<keyword evidence="8" id="KW-1185">Reference proteome</keyword>
<dbReference type="InterPro" id="IPR053392">
    <property type="entry name" value="Transposase_IS30-like"/>
</dbReference>
<dbReference type="AlphaFoldDB" id="A0A9X2VM25"/>
<keyword evidence="3" id="KW-0815">Transposition</keyword>
<dbReference type="InterPro" id="IPR025246">
    <property type="entry name" value="IS30-like_HTH"/>
</dbReference>
<dbReference type="InterPro" id="IPR001598">
    <property type="entry name" value="Transposase_IS30_CS"/>
</dbReference>
<dbReference type="Pfam" id="PF13936">
    <property type="entry name" value="HTH_38"/>
    <property type="match status" value="1"/>
</dbReference>
<dbReference type="PANTHER" id="PTHR10948">
    <property type="entry name" value="TRANSPOSASE"/>
    <property type="match status" value="1"/>
</dbReference>
<evidence type="ECO:0000256" key="2">
    <source>
        <dbReference type="ARBA" id="ARBA00006363"/>
    </source>
</evidence>
<dbReference type="Pfam" id="PF00665">
    <property type="entry name" value="rve"/>
    <property type="match status" value="1"/>
</dbReference>
<name>A0A9X2VM25_9PSEU</name>
<evidence type="ECO:0000256" key="3">
    <source>
        <dbReference type="ARBA" id="ARBA00022578"/>
    </source>
</evidence>
<proteinExistence type="inferred from homology"/>
<comment type="similarity">
    <text evidence="2">Belongs to the transposase IS30 family.</text>
</comment>
<dbReference type="InterPro" id="IPR036397">
    <property type="entry name" value="RNaseH_sf"/>
</dbReference>
<dbReference type="GO" id="GO:0003677">
    <property type="term" value="F:DNA binding"/>
    <property type="evidence" value="ECO:0007669"/>
    <property type="project" value="UniProtKB-KW"/>
</dbReference>
<organism evidence="7 8">
    <name type="scientific">Umezawaea endophytica</name>
    <dbReference type="NCBI Taxonomy" id="1654476"/>
    <lineage>
        <taxon>Bacteria</taxon>
        <taxon>Bacillati</taxon>
        <taxon>Actinomycetota</taxon>
        <taxon>Actinomycetes</taxon>
        <taxon>Pseudonocardiales</taxon>
        <taxon>Pseudonocardiaceae</taxon>
        <taxon>Umezawaea</taxon>
    </lineage>
</organism>
<keyword evidence="4" id="KW-0238">DNA-binding</keyword>
<evidence type="ECO:0000256" key="1">
    <source>
        <dbReference type="ARBA" id="ARBA00002190"/>
    </source>
</evidence>
<dbReference type="Proteomes" id="UP001141259">
    <property type="component" value="Unassembled WGS sequence"/>
</dbReference>
<evidence type="ECO:0000313" key="8">
    <source>
        <dbReference type="Proteomes" id="UP001141259"/>
    </source>
</evidence>
<dbReference type="RefSeq" id="WP_259624627.1">
    <property type="nucleotide sequence ID" value="NZ_JANYMP010000009.1"/>
</dbReference>
<dbReference type="InterPro" id="IPR051917">
    <property type="entry name" value="Transposase-Integrase"/>
</dbReference>
<evidence type="ECO:0000256" key="4">
    <source>
        <dbReference type="ARBA" id="ARBA00023125"/>
    </source>
</evidence>
<accession>A0A9X2VM25</accession>
<dbReference type="GO" id="GO:0004803">
    <property type="term" value="F:transposase activity"/>
    <property type="evidence" value="ECO:0007669"/>
    <property type="project" value="InterPro"/>
</dbReference>
<dbReference type="InterPro" id="IPR012337">
    <property type="entry name" value="RNaseH-like_sf"/>
</dbReference>
<comment type="caution">
    <text evidence="7">The sequence shown here is derived from an EMBL/GenBank/DDBJ whole genome shotgun (WGS) entry which is preliminary data.</text>
</comment>
<evidence type="ECO:0000259" key="6">
    <source>
        <dbReference type="PROSITE" id="PS50994"/>
    </source>
</evidence>
<keyword evidence="5" id="KW-0233">DNA recombination</keyword>
<gene>
    <name evidence="7" type="ORF">NZH93_19855</name>
</gene>
<dbReference type="NCBIfam" id="NF033563">
    <property type="entry name" value="transpos_IS30"/>
    <property type="match status" value="1"/>
</dbReference>
<evidence type="ECO:0000256" key="5">
    <source>
        <dbReference type="ARBA" id="ARBA00023172"/>
    </source>
</evidence>
<protein>
    <submittedName>
        <fullName evidence="7">IS30 family transposase</fullName>
    </submittedName>
</protein>
<dbReference type="GO" id="GO:0006313">
    <property type="term" value="P:DNA transposition"/>
    <property type="evidence" value="ECO:0007669"/>
    <property type="project" value="InterPro"/>
</dbReference>
<dbReference type="Gene3D" id="3.30.420.10">
    <property type="entry name" value="Ribonuclease H-like superfamily/Ribonuclease H"/>
    <property type="match status" value="1"/>
</dbReference>
<dbReference type="GO" id="GO:0005829">
    <property type="term" value="C:cytosol"/>
    <property type="evidence" value="ECO:0007669"/>
    <property type="project" value="TreeGrafter"/>
</dbReference>
<dbReference type="PROSITE" id="PS50994">
    <property type="entry name" value="INTEGRASE"/>
    <property type="match status" value="1"/>
</dbReference>